<reference evidence="2 3" key="1">
    <citation type="submission" date="2016-05" db="EMBL/GenBank/DDBJ databases">
        <title>Complete Genome and Methylome Analysis of Psychrotrophic Bacterial Isolates from Antarctic Lake Untersee.</title>
        <authorList>
            <person name="Fomenkov A."/>
            <person name="Akimov V.N."/>
            <person name="Vasilyeva L.V."/>
            <person name="Andersen D."/>
            <person name="Vincze T."/>
            <person name="Roberts R.J."/>
        </authorList>
    </citation>
    <scope>NUCLEOTIDE SEQUENCE [LARGE SCALE GENOMIC DNA]</scope>
    <source>
        <strain evidence="2 3">U14-5</strain>
    </source>
</reference>
<sequence>MATLDDFLASEAEEEQGTAPAAQPAADAVPPAAEGEAQPGAEAQAPTDAPEGEQQATRDGRTVPLSALEGERRQRQDWKEKALKADGEIAELRRQLEEARKAPPQQVQQPAAAQDLAWIDPREDPVGYHERVQAKILDGHLNISEAMLRQTVNDDAAVDEAVAIFKQAAEQNPGLWNELYSQRHPYGWMFKKFEALRVQREMGDDPAAYRARMEAEIRAKIEEEFRGGGQGGAAPQQPVSPVAGRAPSLAGVRSAAARSAPVISGPTPLGDIFAR</sequence>
<proteinExistence type="predicted"/>
<accession>A0A1L7AG66</accession>
<dbReference type="EMBL" id="CP015583">
    <property type="protein sequence ID" value="APT57787.1"/>
    <property type="molecule type" value="Genomic_DNA"/>
</dbReference>
<evidence type="ECO:0000313" key="2">
    <source>
        <dbReference type="EMBL" id="APT57787.1"/>
    </source>
</evidence>
<dbReference type="AlphaFoldDB" id="A0A1L7AG66"/>
<dbReference type="Proteomes" id="UP000185494">
    <property type="component" value="Chromosome 1"/>
</dbReference>
<gene>
    <name evidence="2" type="ORF">RGI145_12360</name>
</gene>
<evidence type="ECO:0000256" key="1">
    <source>
        <dbReference type="SAM" id="MobiDB-lite"/>
    </source>
</evidence>
<dbReference type="KEGG" id="rgi:RGI145_12360"/>
<protein>
    <submittedName>
        <fullName evidence="2">Uncharacterized protein</fullName>
    </submittedName>
</protein>
<organism evidence="2 3">
    <name type="scientific">Roseomonas gilardii</name>
    <dbReference type="NCBI Taxonomy" id="257708"/>
    <lineage>
        <taxon>Bacteria</taxon>
        <taxon>Pseudomonadati</taxon>
        <taxon>Pseudomonadota</taxon>
        <taxon>Alphaproteobacteria</taxon>
        <taxon>Acetobacterales</taxon>
        <taxon>Roseomonadaceae</taxon>
        <taxon>Roseomonas</taxon>
    </lineage>
</organism>
<feature type="compositionally biased region" description="Low complexity" evidence="1">
    <location>
        <begin position="17"/>
        <end position="46"/>
    </location>
</feature>
<feature type="region of interest" description="Disordered" evidence="1">
    <location>
        <begin position="1"/>
        <end position="82"/>
    </location>
</feature>
<dbReference type="RefSeq" id="WP_075798605.1">
    <property type="nucleotide sequence ID" value="NZ_CP015583.1"/>
</dbReference>
<dbReference type="STRING" id="257708.RGI145_12360"/>
<name>A0A1L7AG66_9PROT</name>
<feature type="region of interest" description="Disordered" evidence="1">
    <location>
        <begin position="226"/>
        <end position="246"/>
    </location>
</feature>
<feature type="compositionally biased region" description="Basic and acidic residues" evidence="1">
    <location>
        <begin position="69"/>
        <end position="82"/>
    </location>
</feature>
<evidence type="ECO:0000313" key="3">
    <source>
        <dbReference type="Proteomes" id="UP000185494"/>
    </source>
</evidence>